<feature type="non-terminal residue" evidence="1">
    <location>
        <position position="1"/>
    </location>
</feature>
<protein>
    <submittedName>
        <fullName evidence="1">S phase cyclin A-associated protein in the endoplasmic reticulum-like isoform X2</fullName>
    </submittedName>
</protein>
<sequence>MMAMISCQMFFSLHSTATFIRFPDSPVQFGAMTGNAYAVIIQSGQPPTVLQQLCSLPFQYFSDPRLVAVLLPSLICCCYNNNSNRDILEQELSCALLANFIE</sequence>
<dbReference type="EMBL" id="JASAOG010000037">
    <property type="protein sequence ID" value="KAK0060259.1"/>
    <property type="molecule type" value="Genomic_DNA"/>
</dbReference>
<dbReference type="Proteomes" id="UP001233172">
    <property type="component" value="Unassembled WGS sequence"/>
</dbReference>
<dbReference type="AlphaFoldDB" id="A0AAD8FEH8"/>
<evidence type="ECO:0000313" key="2">
    <source>
        <dbReference type="Proteomes" id="UP001233172"/>
    </source>
</evidence>
<reference evidence="1" key="1">
    <citation type="journal article" date="2023" name="PLoS Negl. Trop. Dis.">
        <title>A genome sequence for Biomphalaria pfeifferi, the major vector snail for the human-infecting parasite Schistosoma mansoni.</title>
        <authorList>
            <person name="Bu L."/>
            <person name="Lu L."/>
            <person name="Laidemitt M.R."/>
            <person name="Zhang S.M."/>
            <person name="Mutuku M."/>
            <person name="Mkoji G."/>
            <person name="Steinauer M."/>
            <person name="Loker E.S."/>
        </authorList>
    </citation>
    <scope>NUCLEOTIDE SEQUENCE</scope>
    <source>
        <strain evidence="1">KasaAsao</strain>
    </source>
</reference>
<name>A0AAD8FEH8_BIOPF</name>
<organism evidence="1 2">
    <name type="scientific">Biomphalaria pfeifferi</name>
    <name type="common">Bloodfluke planorb</name>
    <name type="synonym">Freshwater snail</name>
    <dbReference type="NCBI Taxonomy" id="112525"/>
    <lineage>
        <taxon>Eukaryota</taxon>
        <taxon>Metazoa</taxon>
        <taxon>Spiralia</taxon>
        <taxon>Lophotrochozoa</taxon>
        <taxon>Mollusca</taxon>
        <taxon>Gastropoda</taxon>
        <taxon>Heterobranchia</taxon>
        <taxon>Euthyneura</taxon>
        <taxon>Panpulmonata</taxon>
        <taxon>Hygrophila</taxon>
        <taxon>Lymnaeoidea</taxon>
        <taxon>Planorbidae</taxon>
        <taxon>Biomphalaria</taxon>
    </lineage>
</organism>
<accession>A0AAD8FEH8</accession>
<dbReference type="PANTHER" id="PTHR31434:SF2">
    <property type="entry name" value="S PHASE CYCLIN A-ASSOCIATED PROTEIN IN THE ENDOPLASMIC RETICULUM"/>
    <property type="match status" value="1"/>
</dbReference>
<proteinExistence type="predicted"/>
<comment type="caution">
    <text evidence="1">The sequence shown here is derived from an EMBL/GenBank/DDBJ whole genome shotgun (WGS) entry which is preliminary data.</text>
</comment>
<reference evidence="1" key="2">
    <citation type="submission" date="2023-04" db="EMBL/GenBank/DDBJ databases">
        <authorList>
            <person name="Bu L."/>
            <person name="Lu L."/>
            <person name="Laidemitt M.R."/>
            <person name="Zhang S.M."/>
            <person name="Mutuku M."/>
            <person name="Mkoji G."/>
            <person name="Steinauer M."/>
            <person name="Loker E.S."/>
        </authorList>
    </citation>
    <scope>NUCLEOTIDE SEQUENCE</scope>
    <source>
        <strain evidence="1">KasaAsao</strain>
        <tissue evidence="1">Whole Snail</tissue>
    </source>
</reference>
<evidence type="ECO:0000313" key="1">
    <source>
        <dbReference type="EMBL" id="KAK0060259.1"/>
    </source>
</evidence>
<gene>
    <name evidence="1" type="ORF">Bpfe_010446</name>
</gene>
<keyword evidence="2" id="KW-1185">Reference proteome</keyword>
<dbReference type="PANTHER" id="PTHR31434">
    <property type="entry name" value="S PHASE CYCLIN A-ASSOCIATED PROTEIN IN THE ENDOPLASMIC RETICULUM"/>
    <property type="match status" value="1"/>
</dbReference>